<comment type="caution">
    <text evidence="1">The sequence shown here is derived from an EMBL/GenBank/DDBJ whole genome shotgun (WGS) entry which is preliminary data.</text>
</comment>
<name>A0A9Q0BV65_9MUSC</name>
<proteinExistence type="predicted"/>
<dbReference type="EMBL" id="JAMKOV010000001">
    <property type="protein sequence ID" value="KAI8045902.1"/>
    <property type="molecule type" value="Genomic_DNA"/>
</dbReference>
<dbReference type="Proteomes" id="UP001059596">
    <property type="component" value="Chromosome 3R"/>
</dbReference>
<reference evidence="1" key="1">
    <citation type="journal article" date="2023" name="Genome Biol. Evol.">
        <title>Long-read-based Genome Assembly of Drosophila gunungcola Reveals Fewer Chemosensory Genes in Flower-breeding Species.</title>
        <authorList>
            <person name="Negi A."/>
            <person name="Liao B.Y."/>
            <person name="Yeh S.D."/>
        </authorList>
    </citation>
    <scope>NUCLEOTIDE SEQUENCE</scope>
    <source>
        <strain evidence="1">Sukarami</strain>
    </source>
</reference>
<dbReference type="AlphaFoldDB" id="A0A9Q0BV65"/>
<organism evidence="1 2">
    <name type="scientific">Drosophila gunungcola</name>
    <name type="common">fruit fly</name>
    <dbReference type="NCBI Taxonomy" id="103775"/>
    <lineage>
        <taxon>Eukaryota</taxon>
        <taxon>Metazoa</taxon>
        <taxon>Ecdysozoa</taxon>
        <taxon>Arthropoda</taxon>
        <taxon>Hexapoda</taxon>
        <taxon>Insecta</taxon>
        <taxon>Pterygota</taxon>
        <taxon>Neoptera</taxon>
        <taxon>Endopterygota</taxon>
        <taxon>Diptera</taxon>
        <taxon>Brachycera</taxon>
        <taxon>Muscomorpha</taxon>
        <taxon>Ephydroidea</taxon>
        <taxon>Drosophilidae</taxon>
        <taxon>Drosophila</taxon>
        <taxon>Sophophora</taxon>
    </lineage>
</organism>
<evidence type="ECO:0000313" key="2">
    <source>
        <dbReference type="Proteomes" id="UP001059596"/>
    </source>
</evidence>
<sequence>MGTDTGTAYAKWSSSFMQLVYGPDILYFIANNVVDESSRDESAKLDS</sequence>
<keyword evidence="2" id="KW-1185">Reference proteome</keyword>
<protein>
    <submittedName>
        <fullName evidence="1">Uncharacterized protein</fullName>
    </submittedName>
</protein>
<gene>
    <name evidence="1" type="ORF">M5D96_002091</name>
</gene>
<evidence type="ECO:0000313" key="1">
    <source>
        <dbReference type="EMBL" id="KAI8045902.1"/>
    </source>
</evidence>
<accession>A0A9Q0BV65</accession>